<dbReference type="PANTHER" id="PTHR11820">
    <property type="entry name" value="ACYLPYRUVASE"/>
    <property type="match status" value="1"/>
</dbReference>
<dbReference type="STRING" id="1890683.A0A427YF82"/>
<keyword evidence="6" id="KW-1185">Reference proteome</keyword>
<dbReference type="InterPro" id="IPR011234">
    <property type="entry name" value="Fumarylacetoacetase-like_C"/>
</dbReference>
<dbReference type="Proteomes" id="UP000279259">
    <property type="component" value="Unassembled WGS sequence"/>
</dbReference>
<feature type="region of interest" description="Disordered" evidence="3">
    <location>
        <begin position="1"/>
        <end position="35"/>
    </location>
</feature>
<reference evidence="5 6" key="1">
    <citation type="submission" date="2018-11" db="EMBL/GenBank/DDBJ databases">
        <title>Genome sequence of Saitozyma podzolica DSM 27192.</title>
        <authorList>
            <person name="Aliyu H."/>
            <person name="Gorte O."/>
            <person name="Ochsenreither K."/>
        </authorList>
    </citation>
    <scope>NUCLEOTIDE SEQUENCE [LARGE SCALE GENOMIC DNA]</scope>
    <source>
        <strain evidence="5 6">DSM 27192</strain>
    </source>
</reference>
<evidence type="ECO:0000256" key="2">
    <source>
        <dbReference type="ARBA" id="ARBA00022723"/>
    </source>
</evidence>
<evidence type="ECO:0000313" key="5">
    <source>
        <dbReference type="EMBL" id="RSH89762.1"/>
    </source>
</evidence>
<evidence type="ECO:0000256" key="1">
    <source>
        <dbReference type="ARBA" id="ARBA00010211"/>
    </source>
</evidence>
<feature type="compositionally biased region" description="Basic and acidic residues" evidence="3">
    <location>
        <begin position="17"/>
        <end position="27"/>
    </location>
</feature>
<feature type="domain" description="Fumarylacetoacetase-like C-terminal" evidence="4">
    <location>
        <begin position="47"/>
        <end position="152"/>
    </location>
</feature>
<sequence>MSAEDSFYTGSKGGDAGYRRAPIDDSRSSASGKAMTTIGLTIRSPRRATPRMSTSLRCPTDRLKDEVEIAVVIVKPWRAISVEDAMDHVAGYALVLNMTAKNVQAAAAKQGCPWAICEGLDTLTPIGRFIPKTSIPDPHDVWLDFKINGETR</sequence>
<comment type="caution">
    <text evidence="5">The sequence shown here is derived from an EMBL/GenBank/DDBJ whole genome shotgun (WGS) entry which is preliminary data.</text>
</comment>
<protein>
    <recommendedName>
        <fullName evidence="4">Fumarylacetoacetase-like C-terminal domain-containing protein</fullName>
    </recommendedName>
</protein>
<dbReference type="GO" id="GO:0046872">
    <property type="term" value="F:metal ion binding"/>
    <property type="evidence" value="ECO:0007669"/>
    <property type="project" value="UniProtKB-KW"/>
</dbReference>
<dbReference type="GO" id="GO:0005739">
    <property type="term" value="C:mitochondrion"/>
    <property type="evidence" value="ECO:0007669"/>
    <property type="project" value="TreeGrafter"/>
</dbReference>
<dbReference type="InterPro" id="IPR036663">
    <property type="entry name" value="Fumarylacetoacetase_C_sf"/>
</dbReference>
<keyword evidence="2" id="KW-0479">Metal-binding</keyword>
<proteinExistence type="inferred from homology"/>
<dbReference type="PANTHER" id="PTHR11820:SF7">
    <property type="entry name" value="ACYLPYRUVASE FAHD1, MITOCHONDRIAL"/>
    <property type="match status" value="1"/>
</dbReference>
<dbReference type="EMBL" id="RSCD01000012">
    <property type="protein sequence ID" value="RSH89762.1"/>
    <property type="molecule type" value="Genomic_DNA"/>
</dbReference>
<accession>A0A427YF82</accession>
<dbReference type="SUPFAM" id="SSF56529">
    <property type="entry name" value="FAH"/>
    <property type="match status" value="1"/>
</dbReference>
<dbReference type="Gene3D" id="3.90.850.10">
    <property type="entry name" value="Fumarylacetoacetase-like, C-terminal domain"/>
    <property type="match status" value="1"/>
</dbReference>
<organism evidence="5 6">
    <name type="scientific">Saitozyma podzolica</name>
    <dbReference type="NCBI Taxonomy" id="1890683"/>
    <lineage>
        <taxon>Eukaryota</taxon>
        <taxon>Fungi</taxon>
        <taxon>Dikarya</taxon>
        <taxon>Basidiomycota</taxon>
        <taxon>Agaricomycotina</taxon>
        <taxon>Tremellomycetes</taxon>
        <taxon>Tremellales</taxon>
        <taxon>Trimorphomycetaceae</taxon>
        <taxon>Saitozyma</taxon>
    </lineage>
</organism>
<evidence type="ECO:0000313" key="6">
    <source>
        <dbReference type="Proteomes" id="UP000279259"/>
    </source>
</evidence>
<evidence type="ECO:0000256" key="3">
    <source>
        <dbReference type="SAM" id="MobiDB-lite"/>
    </source>
</evidence>
<dbReference type="OrthoDB" id="74910at2759"/>
<dbReference type="GO" id="GO:0018773">
    <property type="term" value="F:acetylpyruvate hydrolase activity"/>
    <property type="evidence" value="ECO:0007669"/>
    <property type="project" value="TreeGrafter"/>
</dbReference>
<name>A0A427YF82_9TREE</name>
<dbReference type="AlphaFoldDB" id="A0A427YF82"/>
<dbReference type="Pfam" id="PF01557">
    <property type="entry name" value="FAA_hydrolase"/>
    <property type="match status" value="1"/>
</dbReference>
<comment type="similarity">
    <text evidence="1">Belongs to the FAH family.</text>
</comment>
<evidence type="ECO:0000259" key="4">
    <source>
        <dbReference type="Pfam" id="PF01557"/>
    </source>
</evidence>
<gene>
    <name evidence="5" type="ORF">EHS25_001748</name>
</gene>